<comment type="function">
    <text evidence="1">Catalyzes oxygen-dependent 5-hydroxyuridine (ho5U) modification at position 34 in tRNAs.</text>
</comment>
<dbReference type="GO" id="GO:0006400">
    <property type="term" value="P:tRNA modification"/>
    <property type="evidence" value="ECO:0007669"/>
    <property type="project" value="UniProtKB-UniRule"/>
</dbReference>
<dbReference type="InterPro" id="IPR036873">
    <property type="entry name" value="Rhodanese-like_dom_sf"/>
</dbReference>
<dbReference type="GO" id="GO:0016705">
    <property type="term" value="F:oxidoreductase activity, acting on paired donors, with incorporation or reduction of molecular oxygen"/>
    <property type="evidence" value="ECO:0007669"/>
    <property type="project" value="UniProtKB-UniRule"/>
</dbReference>
<organism evidence="4 5">
    <name type="scientific">Alkanindiges illinoisensis</name>
    <dbReference type="NCBI Taxonomy" id="197183"/>
    <lineage>
        <taxon>Bacteria</taxon>
        <taxon>Pseudomonadati</taxon>
        <taxon>Pseudomonadota</taxon>
        <taxon>Gammaproteobacteria</taxon>
        <taxon>Moraxellales</taxon>
        <taxon>Moraxellaceae</taxon>
        <taxon>Alkanindiges</taxon>
    </lineage>
</organism>
<dbReference type="PANTHER" id="PTHR43268">
    <property type="entry name" value="THIOSULFATE SULFURTRANSFERASE/RHODANESE-LIKE DOMAIN-CONTAINING PROTEIN 2"/>
    <property type="match status" value="1"/>
</dbReference>
<keyword evidence="1" id="KW-0560">Oxidoreductase</keyword>
<evidence type="ECO:0000259" key="3">
    <source>
        <dbReference type="PROSITE" id="PS50206"/>
    </source>
</evidence>
<comment type="caution">
    <text evidence="4">The sequence shown here is derived from an EMBL/GenBank/DDBJ whole genome shotgun (WGS) entry which is preliminary data.</text>
</comment>
<sequence length="323" mass="36299">MSATLDQQLAPASSTTTNDQNPVNSGTADQHWVVAALYQFHPVANPAGLQQQLLDLLNSLNICGTLIVAGEGINGTVAGARAAIDQMHQYLLDYGFTNMEYKESFSSEKPFRKTKVKLKKEIVTLGVEVQPRSQVGHYLNPEEWHDFIQQDDVILIDTRNDYEYKAGTFKNAIDPQTESFREFPDYVEKNLSDAKDKKIAMFCTGGIRCEKSTSLLLQQGFKEVYHLKGGILNYLEQIPAEQSLWEGECFVFDNRTGVTHGVQEGESVKCHACGWPLSPEEVELPSYELGVSCVYCIDKTTEQQKAGFRMRQSQLTKAKRKRL</sequence>
<evidence type="ECO:0000256" key="2">
    <source>
        <dbReference type="SAM" id="MobiDB-lite"/>
    </source>
</evidence>
<dbReference type="PANTHER" id="PTHR43268:SF3">
    <property type="entry name" value="RHODANESE-LIKE DOMAIN-CONTAINING PROTEIN 7-RELATED"/>
    <property type="match status" value="1"/>
</dbReference>
<dbReference type="SUPFAM" id="SSF52821">
    <property type="entry name" value="Rhodanese/Cell cycle control phosphatase"/>
    <property type="match status" value="1"/>
</dbReference>
<dbReference type="Pfam" id="PF00581">
    <property type="entry name" value="Rhodanese"/>
    <property type="match status" value="1"/>
</dbReference>
<evidence type="ECO:0000256" key="1">
    <source>
        <dbReference type="HAMAP-Rule" id="MF_00469"/>
    </source>
</evidence>
<dbReference type="SMART" id="SM00450">
    <property type="entry name" value="RHOD"/>
    <property type="match status" value="1"/>
</dbReference>
<dbReference type="InterPro" id="IPR040503">
    <property type="entry name" value="TRHO_N"/>
</dbReference>
<gene>
    <name evidence="1" type="primary">trhO</name>
    <name evidence="4" type="ORF">E2B99_09890</name>
</gene>
<dbReference type="CDD" id="cd01518">
    <property type="entry name" value="RHOD_YceA"/>
    <property type="match status" value="1"/>
</dbReference>
<evidence type="ECO:0000313" key="5">
    <source>
        <dbReference type="Proteomes" id="UP000297834"/>
    </source>
</evidence>
<name>A0A4Y7XCA9_9GAMM</name>
<keyword evidence="5" id="KW-1185">Reference proteome</keyword>
<evidence type="ECO:0000313" key="4">
    <source>
        <dbReference type="EMBL" id="TEU25383.1"/>
    </source>
</evidence>
<dbReference type="HAMAP" id="MF_00469">
    <property type="entry name" value="TrhO"/>
    <property type="match status" value="1"/>
</dbReference>
<keyword evidence="1" id="KW-0819">tRNA processing</keyword>
<accession>A0A4Y7XCA9</accession>
<dbReference type="STRING" id="1120977.GCA_000619845_01208"/>
<dbReference type="RefSeq" id="WP_134244810.1">
    <property type="nucleotide sequence ID" value="NZ_SNTY01000038.1"/>
</dbReference>
<dbReference type="OrthoDB" id="9778326at2"/>
<dbReference type="NCBIfam" id="NF001136">
    <property type="entry name" value="PRK00142.1-4"/>
    <property type="match status" value="1"/>
</dbReference>
<protein>
    <recommendedName>
        <fullName evidence="1">tRNA uridine(34) hydroxylase</fullName>
        <ecNumber evidence="1">1.14.-.-</ecNumber>
    </recommendedName>
    <alternativeName>
        <fullName evidence="1">tRNA hydroxylation protein O</fullName>
    </alternativeName>
</protein>
<feature type="region of interest" description="Disordered" evidence="2">
    <location>
        <begin position="1"/>
        <end position="25"/>
    </location>
</feature>
<dbReference type="GO" id="GO:0016740">
    <property type="term" value="F:transferase activity"/>
    <property type="evidence" value="ECO:0007669"/>
    <property type="project" value="UniProtKB-KW"/>
</dbReference>
<proteinExistence type="inferred from homology"/>
<feature type="domain" description="Rhodanese" evidence="3">
    <location>
        <begin position="149"/>
        <end position="243"/>
    </location>
</feature>
<dbReference type="InterPro" id="IPR020936">
    <property type="entry name" value="TrhO"/>
</dbReference>
<dbReference type="Proteomes" id="UP000297834">
    <property type="component" value="Unassembled WGS sequence"/>
</dbReference>
<keyword evidence="4" id="KW-0808">Transferase</keyword>
<dbReference type="Gene3D" id="3.40.250.10">
    <property type="entry name" value="Rhodanese-like domain"/>
    <property type="match status" value="1"/>
</dbReference>
<comment type="catalytic activity">
    <reaction evidence="1">
        <text>uridine(34) in tRNA + AH2 + O2 = 5-hydroxyuridine(34) in tRNA + A + H2O</text>
        <dbReference type="Rhea" id="RHEA:64224"/>
        <dbReference type="Rhea" id="RHEA-COMP:11727"/>
        <dbReference type="Rhea" id="RHEA-COMP:13381"/>
        <dbReference type="ChEBI" id="CHEBI:13193"/>
        <dbReference type="ChEBI" id="CHEBI:15377"/>
        <dbReference type="ChEBI" id="CHEBI:15379"/>
        <dbReference type="ChEBI" id="CHEBI:17499"/>
        <dbReference type="ChEBI" id="CHEBI:65315"/>
        <dbReference type="ChEBI" id="CHEBI:136877"/>
    </reaction>
</comment>
<dbReference type="Gene3D" id="3.30.70.100">
    <property type="match status" value="1"/>
</dbReference>
<dbReference type="EMBL" id="SNTY01000038">
    <property type="protein sequence ID" value="TEU25383.1"/>
    <property type="molecule type" value="Genomic_DNA"/>
</dbReference>
<reference evidence="4 5" key="1">
    <citation type="submission" date="2019-03" db="EMBL/GenBank/DDBJ databases">
        <title>Alkanindiges illinoisensis: a potential pathogenic isolated from ascites of a gastric cancer patient with abdominal metastasis.</title>
        <authorList>
            <person name="Hu X."/>
            <person name="Yang B."/>
            <person name="Yan X."/>
            <person name="Lin L."/>
            <person name="Zhao H."/>
            <person name="Zhou F."/>
            <person name="Su B."/>
            <person name="Chen J."/>
            <person name="Rui Y."/>
            <person name="Wang Q."/>
            <person name="Zheng L."/>
        </authorList>
    </citation>
    <scope>NUCLEOTIDE SEQUENCE [LARGE SCALE GENOMIC DNA]</scope>
    <source>
        <strain evidence="4 5">NFYY 23406</strain>
    </source>
</reference>
<dbReference type="Pfam" id="PF17773">
    <property type="entry name" value="UPF0176_N"/>
    <property type="match status" value="1"/>
</dbReference>
<dbReference type="PROSITE" id="PS50206">
    <property type="entry name" value="RHODANESE_3"/>
    <property type="match status" value="1"/>
</dbReference>
<dbReference type="EC" id="1.14.-.-" evidence="1"/>
<comment type="similarity">
    <text evidence="1">Belongs to the TrhO family.</text>
</comment>
<dbReference type="AlphaFoldDB" id="A0A4Y7XCA9"/>
<dbReference type="InterPro" id="IPR001763">
    <property type="entry name" value="Rhodanese-like_dom"/>
</dbReference>